<keyword evidence="4" id="KW-0378">Hydrolase</keyword>
<comment type="similarity">
    <text evidence="2">Belongs to the cytidine and deoxycytidylate deaminase family.</text>
</comment>
<dbReference type="PROSITE" id="PS51747">
    <property type="entry name" value="CYT_DCMP_DEAMINASES_2"/>
    <property type="match status" value="1"/>
</dbReference>
<evidence type="ECO:0000256" key="4">
    <source>
        <dbReference type="ARBA" id="ARBA00022801"/>
    </source>
</evidence>
<comment type="cofactor">
    <cofactor evidence="1">
        <name>Zn(2+)</name>
        <dbReference type="ChEBI" id="CHEBI:29105"/>
    </cofactor>
</comment>
<dbReference type="GO" id="GO:0003723">
    <property type="term" value="F:RNA binding"/>
    <property type="evidence" value="ECO:0007669"/>
    <property type="project" value="TreeGrafter"/>
</dbReference>
<dbReference type="GO" id="GO:0008270">
    <property type="term" value="F:zinc ion binding"/>
    <property type="evidence" value="ECO:0007669"/>
    <property type="project" value="InterPro"/>
</dbReference>
<proteinExistence type="inferred from homology"/>
<evidence type="ECO:0000256" key="5">
    <source>
        <dbReference type="ARBA" id="ARBA00022833"/>
    </source>
</evidence>
<feature type="domain" description="CMP/dCMP-type deaminase" evidence="6">
    <location>
        <begin position="25"/>
        <end position="127"/>
    </location>
</feature>
<dbReference type="InterPro" id="IPR016192">
    <property type="entry name" value="APOBEC/CMP_deaminase_Zn-bd"/>
</dbReference>
<dbReference type="GO" id="GO:0016554">
    <property type="term" value="P:cytidine to uridine editing"/>
    <property type="evidence" value="ECO:0007669"/>
    <property type="project" value="TreeGrafter"/>
</dbReference>
<dbReference type="AlphaFoldDB" id="A0A7K5E2I1"/>
<feature type="non-terminal residue" evidence="7">
    <location>
        <position position="1"/>
    </location>
</feature>
<dbReference type="GO" id="GO:0005634">
    <property type="term" value="C:nucleus"/>
    <property type="evidence" value="ECO:0007669"/>
    <property type="project" value="TreeGrafter"/>
</dbReference>
<sequence>LTLLFCFSMYIAKRTLRHEFDPRVFPNETYLLCELEWGRSGRYWQHWVRNVDHENYHAEQFFLEEIFEPRSYNFCNITWYLSWSPCWRCCKIIQDFLEREQNVYIEIRVARLYYPEIPRNRSALWELHNKQGVNYLASIPPDYEFCWRTFTQSGFNYDFRAEDFQLALQRNRLMLEDILQVSTL</sequence>
<dbReference type="EMBL" id="VYXF01003092">
    <property type="protein sequence ID" value="NWS26937.1"/>
    <property type="molecule type" value="Genomic_DNA"/>
</dbReference>
<evidence type="ECO:0000256" key="3">
    <source>
        <dbReference type="ARBA" id="ARBA00022723"/>
    </source>
</evidence>
<dbReference type="InterPro" id="IPR050610">
    <property type="entry name" value="APOBEC_Cyt_Deaminase"/>
</dbReference>
<accession>A0A7K5E2I1</accession>
<dbReference type="PROSITE" id="PS00903">
    <property type="entry name" value="CYT_DCMP_DEAMINASES_1"/>
    <property type="match status" value="1"/>
</dbReference>
<feature type="non-terminal residue" evidence="7">
    <location>
        <position position="184"/>
    </location>
</feature>
<dbReference type="Pfam" id="PF18750">
    <property type="entry name" value="SNAD4"/>
    <property type="match status" value="1"/>
</dbReference>
<dbReference type="GO" id="GO:0005737">
    <property type="term" value="C:cytoplasm"/>
    <property type="evidence" value="ECO:0007669"/>
    <property type="project" value="TreeGrafter"/>
</dbReference>
<dbReference type="Gene3D" id="3.40.140.10">
    <property type="entry name" value="Cytidine Deaminase, domain 2"/>
    <property type="match status" value="1"/>
</dbReference>
<comment type="caution">
    <text evidence="7">The sequence shown here is derived from an EMBL/GenBank/DDBJ whole genome shotgun (WGS) entry which is preliminary data.</text>
</comment>
<name>A0A7K5E2I1_POLCE</name>
<protein>
    <submittedName>
        <fullName evidence="7">ABEC1 enzyme</fullName>
    </submittedName>
</protein>
<evidence type="ECO:0000256" key="2">
    <source>
        <dbReference type="ARBA" id="ARBA00006576"/>
    </source>
</evidence>
<dbReference type="PANTHER" id="PTHR13857">
    <property type="entry name" value="MRNA EDITING ENZYME"/>
    <property type="match status" value="1"/>
</dbReference>
<organism evidence="7 8">
    <name type="scientific">Polioptila caerulea</name>
    <name type="common">Blue-grey gnatcatcher</name>
    <dbReference type="NCBI Taxonomy" id="66707"/>
    <lineage>
        <taxon>Eukaryota</taxon>
        <taxon>Metazoa</taxon>
        <taxon>Chordata</taxon>
        <taxon>Craniata</taxon>
        <taxon>Vertebrata</taxon>
        <taxon>Euteleostomi</taxon>
        <taxon>Archelosauria</taxon>
        <taxon>Archosauria</taxon>
        <taxon>Dinosauria</taxon>
        <taxon>Saurischia</taxon>
        <taxon>Theropoda</taxon>
        <taxon>Coelurosauria</taxon>
        <taxon>Aves</taxon>
        <taxon>Neognathae</taxon>
        <taxon>Neoaves</taxon>
        <taxon>Telluraves</taxon>
        <taxon>Australaves</taxon>
        <taxon>Passeriformes</taxon>
        <taxon>Certhiidae</taxon>
        <taxon>Polioptilinae</taxon>
        <taxon>Polioptila</taxon>
    </lineage>
</organism>
<evidence type="ECO:0000256" key="1">
    <source>
        <dbReference type="ARBA" id="ARBA00001947"/>
    </source>
</evidence>
<dbReference type="InterPro" id="IPR016193">
    <property type="entry name" value="Cytidine_deaminase-like"/>
</dbReference>
<dbReference type="InterPro" id="IPR002125">
    <property type="entry name" value="CMP_dCMP_dom"/>
</dbReference>
<reference evidence="7 8" key="1">
    <citation type="submission" date="2019-09" db="EMBL/GenBank/DDBJ databases">
        <title>Bird 10,000 Genomes (B10K) Project - Family phase.</title>
        <authorList>
            <person name="Zhang G."/>
        </authorList>
    </citation>
    <scope>NUCLEOTIDE SEQUENCE [LARGE SCALE GENOMIC DNA]</scope>
    <source>
        <strain evidence="7">B10K-DU-001-66</strain>
        <tissue evidence="7">Muscle</tissue>
    </source>
</reference>
<keyword evidence="3" id="KW-0479">Metal-binding</keyword>
<gene>
    <name evidence="7" type="primary">Apobec1_1</name>
    <name evidence="7" type="ORF">POLCAE_R14934</name>
</gene>
<keyword evidence="5" id="KW-0862">Zinc</keyword>
<dbReference type="CDD" id="cd01283">
    <property type="entry name" value="cytidine_deaminase"/>
    <property type="match status" value="1"/>
</dbReference>
<dbReference type="PANTHER" id="PTHR13857:SF26">
    <property type="entry name" value="C-U-EDITING ENZYME APOBEC-1"/>
    <property type="match status" value="1"/>
</dbReference>
<dbReference type="Proteomes" id="UP000573697">
    <property type="component" value="Unassembled WGS sequence"/>
</dbReference>
<keyword evidence="8" id="KW-1185">Reference proteome</keyword>
<evidence type="ECO:0000259" key="6">
    <source>
        <dbReference type="PROSITE" id="PS51747"/>
    </source>
</evidence>
<dbReference type="GO" id="GO:0004126">
    <property type="term" value="F:cytidine deaminase activity"/>
    <property type="evidence" value="ECO:0007669"/>
    <property type="project" value="TreeGrafter"/>
</dbReference>
<evidence type="ECO:0000313" key="8">
    <source>
        <dbReference type="Proteomes" id="UP000573697"/>
    </source>
</evidence>
<dbReference type="SUPFAM" id="SSF53927">
    <property type="entry name" value="Cytidine deaminase-like"/>
    <property type="match status" value="1"/>
</dbReference>
<evidence type="ECO:0000313" key="7">
    <source>
        <dbReference type="EMBL" id="NWS26937.1"/>
    </source>
</evidence>